<dbReference type="OrthoDB" id="9923846at2"/>
<keyword evidence="3" id="KW-1185">Reference proteome</keyword>
<keyword evidence="2" id="KW-0378">Hydrolase</keyword>
<evidence type="ECO:0000313" key="3">
    <source>
        <dbReference type="Proteomes" id="UP000185473"/>
    </source>
</evidence>
<evidence type="ECO:0000256" key="1">
    <source>
        <dbReference type="SAM" id="Phobius"/>
    </source>
</evidence>
<dbReference type="GO" id="GO:0016787">
    <property type="term" value="F:hydrolase activity"/>
    <property type="evidence" value="ECO:0007669"/>
    <property type="project" value="UniProtKB-KW"/>
</dbReference>
<name>A0A1L6R8J9_9LACO</name>
<organism evidence="2 3">
    <name type="scientific">Weissella jogaejeotgali</name>
    <dbReference type="NCBI Taxonomy" id="1631871"/>
    <lineage>
        <taxon>Bacteria</taxon>
        <taxon>Bacillati</taxon>
        <taxon>Bacillota</taxon>
        <taxon>Bacilli</taxon>
        <taxon>Lactobacillales</taxon>
        <taxon>Lactobacillaceae</taxon>
        <taxon>Weissella</taxon>
    </lineage>
</organism>
<feature type="transmembrane region" description="Helical" evidence="1">
    <location>
        <begin position="58"/>
        <end position="80"/>
    </location>
</feature>
<proteinExistence type="predicted"/>
<feature type="transmembrane region" description="Helical" evidence="1">
    <location>
        <begin position="29"/>
        <end position="46"/>
    </location>
</feature>
<accession>A0A1L6R8J9</accession>
<keyword evidence="1" id="KW-0812">Transmembrane</keyword>
<evidence type="ECO:0000313" key="2">
    <source>
        <dbReference type="EMBL" id="APS40867.1"/>
    </source>
</evidence>
<gene>
    <name evidence="2" type="ORF">FOL01_0008</name>
</gene>
<protein>
    <submittedName>
        <fullName evidence="2">Phosphohydrolase</fullName>
    </submittedName>
</protein>
<dbReference type="AlphaFoldDB" id="A0A1L6R8J9"/>
<reference evidence="2 3" key="1">
    <citation type="submission" date="2016-02" db="EMBL/GenBank/DDBJ databases">
        <title>Complete Genome Sequence of Weissella jogaejeotgali FOL01.</title>
        <authorList>
            <person name="Lee J.-H."/>
            <person name="Ku H.-J."/>
        </authorList>
    </citation>
    <scope>NUCLEOTIDE SEQUENCE [LARGE SCALE GENOMIC DNA]</scope>
    <source>
        <strain evidence="2 3">FOL01</strain>
    </source>
</reference>
<dbReference type="Proteomes" id="UP000185473">
    <property type="component" value="Chromosome"/>
</dbReference>
<sequence length="114" mass="13533">MNKQRRQDLILFVALLIFLFLYVLTNSFWWPFITIFASAFIFNSILDRTYPLKKGPKMIWWKELVYTMTLFSICLFIIKWQMDEPLISQSSLIQLIGFAFGCSLGILTRHINQD</sequence>
<keyword evidence="1" id="KW-0472">Membrane</keyword>
<dbReference type="KEGG" id="wjo:FOL01_0008"/>
<feature type="transmembrane region" description="Helical" evidence="1">
    <location>
        <begin position="86"/>
        <end position="107"/>
    </location>
</feature>
<feature type="transmembrane region" description="Helical" evidence="1">
    <location>
        <begin position="7"/>
        <end position="23"/>
    </location>
</feature>
<dbReference type="EMBL" id="CP014332">
    <property type="protein sequence ID" value="APS40867.1"/>
    <property type="molecule type" value="Genomic_DNA"/>
</dbReference>
<dbReference type="RefSeq" id="WP_075268731.1">
    <property type="nucleotide sequence ID" value="NZ_CP014332.1"/>
</dbReference>
<keyword evidence="1" id="KW-1133">Transmembrane helix</keyword>